<dbReference type="InterPro" id="IPR050266">
    <property type="entry name" value="AB_hydrolase_sf"/>
</dbReference>
<dbReference type="InterPro" id="IPR029058">
    <property type="entry name" value="AB_hydrolase_fold"/>
</dbReference>
<organism evidence="2 3">
    <name type="scientific">Ruicaihuangia caeni</name>
    <dbReference type="NCBI Taxonomy" id="3042517"/>
    <lineage>
        <taxon>Bacteria</taxon>
        <taxon>Bacillati</taxon>
        <taxon>Actinomycetota</taxon>
        <taxon>Actinomycetes</taxon>
        <taxon>Micrococcales</taxon>
        <taxon>Microbacteriaceae</taxon>
        <taxon>Ruicaihuangia</taxon>
    </lineage>
</organism>
<dbReference type="InterPro" id="IPR000073">
    <property type="entry name" value="AB_hydrolase_1"/>
</dbReference>
<evidence type="ECO:0000259" key="1">
    <source>
        <dbReference type="Pfam" id="PF00561"/>
    </source>
</evidence>
<keyword evidence="3" id="KW-1185">Reference proteome</keyword>
<sequence>MSLFAHWMLQRRAPLLHVAGDRGTGPPVILVHGIASSSVTFEFVVPLIADDHRVISIDLLGFGGSPAPAEAQYTIEEHVASLDRTIRELHLDEPFVLVGHSLGCLIAARYAATRKRNVSRLVLVAPPIYLTPDAVPDPLERAAMGGYMRAYEFLRTNKQFTMRAAAALGRLTPIKNVLEVTEQNWTAFVRSLEHVIESQTAVADIAAVDAPIHIVYGTLDPFLTPAGLRIVEQMRHVETHRVDAVDHVIRKRMARVVATAIG</sequence>
<dbReference type="Proteomes" id="UP001321506">
    <property type="component" value="Unassembled WGS sequence"/>
</dbReference>
<protein>
    <submittedName>
        <fullName evidence="2">Alpha/beta hydrolase</fullName>
    </submittedName>
</protein>
<comment type="caution">
    <text evidence="2">The sequence shown here is derived from an EMBL/GenBank/DDBJ whole genome shotgun (WGS) entry which is preliminary data.</text>
</comment>
<keyword evidence="2" id="KW-0378">Hydrolase</keyword>
<proteinExistence type="predicted"/>
<dbReference type="SUPFAM" id="SSF53474">
    <property type="entry name" value="alpha/beta-Hydrolases"/>
    <property type="match status" value="1"/>
</dbReference>
<dbReference type="RefSeq" id="WP_281489375.1">
    <property type="nucleotide sequence ID" value="NZ_JASATX010000005.1"/>
</dbReference>
<dbReference type="AlphaFoldDB" id="A0AAW6TDU6"/>
<reference evidence="2 3" key="1">
    <citation type="submission" date="2023-04" db="EMBL/GenBank/DDBJ databases">
        <title>Klugiella caeni sp. nov. isolated from the sludge of biochemical tank.</title>
        <authorList>
            <person name="Geng K."/>
        </authorList>
    </citation>
    <scope>NUCLEOTIDE SEQUENCE [LARGE SCALE GENOMIC DNA]</scope>
    <source>
        <strain evidence="2 3">YN-L-19</strain>
    </source>
</reference>
<name>A0AAW6TDU6_9MICO</name>
<gene>
    <name evidence="2" type="ORF">QF206_11480</name>
</gene>
<accession>A0AAW6TDU6</accession>
<feature type="domain" description="AB hydrolase-1" evidence="1">
    <location>
        <begin position="26"/>
        <end position="144"/>
    </location>
</feature>
<dbReference type="PANTHER" id="PTHR43798">
    <property type="entry name" value="MONOACYLGLYCEROL LIPASE"/>
    <property type="match status" value="1"/>
</dbReference>
<dbReference type="Pfam" id="PF00561">
    <property type="entry name" value="Abhydrolase_1"/>
    <property type="match status" value="1"/>
</dbReference>
<dbReference type="GO" id="GO:0016787">
    <property type="term" value="F:hydrolase activity"/>
    <property type="evidence" value="ECO:0007669"/>
    <property type="project" value="UniProtKB-KW"/>
</dbReference>
<dbReference type="PRINTS" id="PR00111">
    <property type="entry name" value="ABHYDROLASE"/>
</dbReference>
<dbReference type="Gene3D" id="3.40.50.1820">
    <property type="entry name" value="alpha/beta hydrolase"/>
    <property type="match status" value="1"/>
</dbReference>
<dbReference type="EMBL" id="JASATX010000005">
    <property type="protein sequence ID" value="MDI2099585.1"/>
    <property type="molecule type" value="Genomic_DNA"/>
</dbReference>
<evidence type="ECO:0000313" key="2">
    <source>
        <dbReference type="EMBL" id="MDI2099585.1"/>
    </source>
</evidence>
<evidence type="ECO:0000313" key="3">
    <source>
        <dbReference type="Proteomes" id="UP001321506"/>
    </source>
</evidence>